<name>A0A9D7IA61_9RHOO</name>
<dbReference type="PANTHER" id="PTHR43214:SF41">
    <property type="entry name" value="NITRATE_NITRITE RESPONSE REGULATOR PROTEIN NARP"/>
    <property type="match status" value="1"/>
</dbReference>
<dbReference type="InterPro" id="IPR001789">
    <property type="entry name" value="Sig_transdc_resp-reg_receiver"/>
</dbReference>
<dbReference type="InterPro" id="IPR039420">
    <property type="entry name" value="WalR-like"/>
</dbReference>
<dbReference type="EMBL" id="JADJNC010000057">
    <property type="protein sequence ID" value="MBK7424863.1"/>
    <property type="molecule type" value="Genomic_DNA"/>
</dbReference>
<dbReference type="InterPro" id="IPR058245">
    <property type="entry name" value="NreC/VraR/RcsB-like_REC"/>
</dbReference>
<keyword evidence="3" id="KW-0238">DNA-binding</keyword>
<gene>
    <name evidence="8" type="ORF">IPJ48_18280</name>
</gene>
<evidence type="ECO:0000256" key="3">
    <source>
        <dbReference type="ARBA" id="ARBA00023125"/>
    </source>
</evidence>
<dbReference type="CDD" id="cd06170">
    <property type="entry name" value="LuxR_C_like"/>
    <property type="match status" value="1"/>
</dbReference>
<dbReference type="SUPFAM" id="SSF52172">
    <property type="entry name" value="CheY-like"/>
    <property type="match status" value="1"/>
</dbReference>
<dbReference type="SUPFAM" id="SSF46894">
    <property type="entry name" value="C-terminal effector domain of the bipartite response regulators"/>
    <property type="match status" value="1"/>
</dbReference>
<evidence type="ECO:0000259" key="7">
    <source>
        <dbReference type="PROSITE" id="PS50110"/>
    </source>
</evidence>
<evidence type="ECO:0000259" key="6">
    <source>
        <dbReference type="PROSITE" id="PS50043"/>
    </source>
</evidence>
<dbReference type="PRINTS" id="PR00038">
    <property type="entry name" value="HTHLUXR"/>
</dbReference>
<organism evidence="8 9">
    <name type="scientific">Candidatus Propionivibrio dominans</name>
    <dbReference type="NCBI Taxonomy" id="2954373"/>
    <lineage>
        <taxon>Bacteria</taxon>
        <taxon>Pseudomonadati</taxon>
        <taxon>Pseudomonadota</taxon>
        <taxon>Betaproteobacteria</taxon>
        <taxon>Rhodocyclales</taxon>
        <taxon>Rhodocyclaceae</taxon>
        <taxon>Propionivibrio</taxon>
    </lineage>
</organism>
<dbReference type="AlphaFoldDB" id="A0A9D7IA61"/>
<accession>A0A9D7IA61</accession>
<comment type="caution">
    <text evidence="8">The sequence shown here is derived from an EMBL/GenBank/DDBJ whole genome shotgun (WGS) entry which is preliminary data.</text>
</comment>
<dbReference type="GO" id="GO:0003677">
    <property type="term" value="F:DNA binding"/>
    <property type="evidence" value="ECO:0007669"/>
    <property type="project" value="UniProtKB-KW"/>
</dbReference>
<evidence type="ECO:0000256" key="4">
    <source>
        <dbReference type="ARBA" id="ARBA00023163"/>
    </source>
</evidence>
<dbReference type="CDD" id="cd17535">
    <property type="entry name" value="REC_NarL-like"/>
    <property type="match status" value="1"/>
</dbReference>
<evidence type="ECO:0000256" key="5">
    <source>
        <dbReference type="PROSITE-ProRule" id="PRU00169"/>
    </source>
</evidence>
<sequence>METVRVIIADDHRLLRAGLRMLLSEMPGVVVLAEAANGRKPWTLARPVPPDLVLMDIAMPVLGGLDALCELKVKHPGIRVLMLSMLDSEEHVLHALRLGASGYLLKDSAPAELELAIGAVMRGEIWLSSAISRPVVDGYVERVMGGDSGSQRDQVLTPRQQEVLRLLAEGNSTKDIAFALSLSVKTIETHRAQIMERLEVHDLAGLVRYAIRSGVVSA</sequence>
<evidence type="ECO:0000256" key="1">
    <source>
        <dbReference type="ARBA" id="ARBA00022553"/>
    </source>
</evidence>
<evidence type="ECO:0000313" key="8">
    <source>
        <dbReference type="EMBL" id="MBK7424863.1"/>
    </source>
</evidence>
<dbReference type="PROSITE" id="PS50043">
    <property type="entry name" value="HTH_LUXR_2"/>
    <property type="match status" value="1"/>
</dbReference>
<dbReference type="Pfam" id="PF00072">
    <property type="entry name" value="Response_reg"/>
    <property type="match status" value="1"/>
</dbReference>
<dbReference type="SMART" id="SM00421">
    <property type="entry name" value="HTH_LUXR"/>
    <property type="match status" value="1"/>
</dbReference>
<keyword evidence="4" id="KW-0804">Transcription</keyword>
<dbReference type="Pfam" id="PF00196">
    <property type="entry name" value="GerE"/>
    <property type="match status" value="1"/>
</dbReference>
<evidence type="ECO:0000313" key="9">
    <source>
        <dbReference type="Proteomes" id="UP000886602"/>
    </source>
</evidence>
<keyword evidence="1 5" id="KW-0597">Phosphoprotein</keyword>
<dbReference type="Gene3D" id="3.40.50.2300">
    <property type="match status" value="1"/>
</dbReference>
<reference evidence="8" key="1">
    <citation type="submission" date="2020-10" db="EMBL/GenBank/DDBJ databases">
        <title>Connecting structure to function with the recovery of over 1000 high-quality activated sludge metagenome-assembled genomes encoding full-length rRNA genes using long-read sequencing.</title>
        <authorList>
            <person name="Singleton C.M."/>
            <person name="Petriglieri F."/>
            <person name="Kristensen J.M."/>
            <person name="Kirkegaard R.H."/>
            <person name="Michaelsen T.Y."/>
            <person name="Andersen M.H."/>
            <person name="Karst S.M."/>
            <person name="Dueholm M.S."/>
            <person name="Nielsen P.H."/>
            <person name="Albertsen M."/>
        </authorList>
    </citation>
    <scope>NUCLEOTIDE SEQUENCE</scope>
    <source>
        <strain evidence="8">EsbW_18-Q3-R4-48_MAXAC.044</strain>
    </source>
</reference>
<dbReference type="InterPro" id="IPR000792">
    <property type="entry name" value="Tscrpt_reg_LuxR_C"/>
</dbReference>
<feature type="modified residue" description="4-aspartylphosphate" evidence="5">
    <location>
        <position position="56"/>
    </location>
</feature>
<dbReference type="InterPro" id="IPR011006">
    <property type="entry name" value="CheY-like_superfamily"/>
</dbReference>
<evidence type="ECO:0000256" key="2">
    <source>
        <dbReference type="ARBA" id="ARBA00023015"/>
    </source>
</evidence>
<keyword evidence="2" id="KW-0805">Transcription regulation</keyword>
<dbReference type="InterPro" id="IPR016032">
    <property type="entry name" value="Sig_transdc_resp-reg_C-effctor"/>
</dbReference>
<feature type="domain" description="HTH luxR-type" evidence="6">
    <location>
        <begin position="149"/>
        <end position="214"/>
    </location>
</feature>
<dbReference type="GO" id="GO:0006355">
    <property type="term" value="P:regulation of DNA-templated transcription"/>
    <property type="evidence" value="ECO:0007669"/>
    <property type="project" value="InterPro"/>
</dbReference>
<proteinExistence type="predicted"/>
<protein>
    <submittedName>
        <fullName evidence="8">Response regulator transcription factor</fullName>
    </submittedName>
</protein>
<dbReference type="PROSITE" id="PS50110">
    <property type="entry name" value="RESPONSE_REGULATORY"/>
    <property type="match status" value="1"/>
</dbReference>
<feature type="domain" description="Response regulatory" evidence="7">
    <location>
        <begin position="5"/>
        <end position="121"/>
    </location>
</feature>
<dbReference type="SMART" id="SM00448">
    <property type="entry name" value="REC"/>
    <property type="match status" value="1"/>
</dbReference>
<dbReference type="Proteomes" id="UP000886602">
    <property type="component" value="Unassembled WGS sequence"/>
</dbReference>
<dbReference type="PANTHER" id="PTHR43214">
    <property type="entry name" value="TWO-COMPONENT RESPONSE REGULATOR"/>
    <property type="match status" value="1"/>
</dbReference>
<dbReference type="GO" id="GO:0000160">
    <property type="term" value="P:phosphorelay signal transduction system"/>
    <property type="evidence" value="ECO:0007669"/>
    <property type="project" value="InterPro"/>
</dbReference>